<dbReference type="Pfam" id="PF12516">
    <property type="entry name" value="DUF3719"/>
    <property type="match status" value="1"/>
</dbReference>
<feature type="compositionally biased region" description="Polar residues" evidence="2">
    <location>
        <begin position="644"/>
        <end position="653"/>
    </location>
</feature>
<dbReference type="PANTHER" id="PTHR31997:SF1">
    <property type="entry name" value="AGAP003710-PA"/>
    <property type="match status" value="1"/>
</dbReference>
<comment type="caution">
    <text evidence="4">The sequence shown here is derived from an EMBL/GenBank/DDBJ whole genome shotgun (WGS) entry which is preliminary data.</text>
</comment>
<feature type="region of interest" description="Disordered" evidence="2">
    <location>
        <begin position="500"/>
        <end position="541"/>
    </location>
</feature>
<accession>A0A507ETK2</accession>
<name>A0A507ETK2_9FUNG</name>
<dbReference type="AlphaFoldDB" id="A0A507ETK2"/>
<evidence type="ECO:0000259" key="3">
    <source>
        <dbReference type="Pfam" id="PF12516"/>
    </source>
</evidence>
<gene>
    <name evidence="4" type="ORF">CcCBS67573_g07750</name>
</gene>
<protein>
    <recommendedName>
        <fullName evidence="3">DUF3719 domain-containing protein</fullName>
    </recommendedName>
</protein>
<dbReference type="PANTHER" id="PTHR31997">
    <property type="entry name" value="AGAP003710-PA"/>
    <property type="match status" value="1"/>
</dbReference>
<sequence>MTTALTASTDASLSNSLSLSNASRIKDYAPSSTWSNASTEQSFDAQATMHVQDLLEKLETYMYKECASLATSKNMNQLSDECDEWSILFPHIRVRGTNPTPFKELGFQHYSHESIRSDKTRPISPYFYSPNSTFESNALEITGVNLSKDAVIRHMQNEAVQNNEWNCPGEDWTTWNEQSLLDWGDAVDALVQRKLDWCILSSQSNESSKSEPDVRSLTPTPDDPHSSRSLPKPKSHRIQIIKSGLNGIEALKTSLKSFADSNKFKTHLIFGLVVLDANELKKVGTNTQLGEVSGSVLVFIHWNQNMPSKSAENAILVVDIEEEDLSSADSASPDTKSLVGSMKDDFNRGISQVDAHDIAIAFERSNWPIVELVYESLAKCTSPKSSYLCMQLVVNPTARFITEDGEEILAIDGEIEEYFAHEKDGDELTGDPTNGRSSPRRKGLPPVTPNASIRQDIIDHLFDDMWSEIVPIFNPLLSNDDESLDTQRDQGAQDLTIFSNYFSDDDDEDNEDDEDDQDSDESSENLLSAMTIKSLPLQRRESSARVKMSFESIAALESLHGSSRPASARPVSSARLASANIQLNATRPASGRTIELYHNFQMQQQQQSQHAHAQLQQQQQQQQQNQQHSHNASPAALHARLQSAAGTRSSAGNRSIKRNNIGMRLTPISSMPPLGASNVSSSMSMNDVLFGTSIGISSGKNAMDNSRPSTSIGVPSKRLPPIRLSMQHSQEVDNLSVTALGVHGSPKNMNRHVLFDAPDSADQPKANRATSPRPYSAKRQPSGGFPRSQLSLSRPQTAIDHSRMNHVASGTTVKNKRSALGSAIHGSEERSISPVLGTRFGRKKNS</sequence>
<evidence type="ECO:0000256" key="1">
    <source>
        <dbReference type="ARBA" id="ARBA00008309"/>
    </source>
</evidence>
<evidence type="ECO:0000313" key="4">
    <source>
        <dbReference type="EMBL" id="TPX66660.1"/>
    </source>
</evidence>
<reference evidence="4 5" key="1">
    <citation type="journal article" date="2019" name="Sci. Rep.">
        <title>Comparative genomics of chytrid fungi reveal insights into the obligate biotrophic and pathogenic lifestyle of Synchytrium endobioticum.</title>
        <authorList>
            <person name="van de Vossenberg B.T.L.H."/>
            <person name="Warris S."/>
            <person name="Nguyen H.D.T."/>
            <person name="van Gent-Pelzer M.P.E."/>
            <person name="Joly D.L."/>
            <person name="van de Geest H.C."/>
            <person name="Bonants P.J.M."/>
            <person name="Smith D.S."/>
            <person name="Levesque C.A."/>
            <person name="van der Lee T.A.J."/>
        </authorList>
    </citation>
    <scope>NUCLEOTIDE SEQUENCE [LARGE SCALE GENOMIC DNA]</scope>
    <source>
        <strain evidence="4 5">CBS 675.73</strain>
    </source>
</reference>
<proteinExistence type="inferred from homology"/>
<feature type="region of interest" description="Disordered" evidence="2">
    <location>
        <begin position="205"/>
        <end position="235"/>
    </location>
</feature>
<dbReference type="InterPro" id="IPR039630">
    <property type="entry name" value="FAM149"/>
</dbReference>
<evidence type="ECO:0000313" key="5">
    <source>
        <dbReference type="Proteomes" id="UP000320333"/>
    </source>
</evidence>
<dbReference type="InterPro" id="IPR022194">
    <property type="entry name" value="DUF3719"/>
</dbReference>
<organism evidence="4 5">
    <name type="scientific">Chytriomyces confervae</name>
    <dbReference type="NCBI Taxonomy" id="246404"/>
    <lineage>
        <taxon>Eukaryota</taxon>
        <taxon>Fungi</taxon>
        <taxon>Fungi incertae sedis</taxon>
        <taxon>Chytridiomycota</taxon>
        <taxon>Chytridiomycota incertae sedis</taxon>
        <taxon>Chytridiomycetes</taxon>
        <taxon>Chytridiales</taxon>
        <taxon>Chytriomycetaceae</taxon>
        <taxon>Chytriomyces</taxon>
    </lineage>
</organism>
<dbReference type="OrthoDB" id="2134133at2759"/>
<feature type="domain" description="DUF3719" evidence="3">
    <location>
        <begin position="72"/>
        <end position="122"/>
    </location>
</feature>
<dbReference type="STRING" id="246404.A0A507ETK2"/>
<feature type="region of interest" description="Disordered" evidence="2">
    <location>
        <begin position="602"/>
        <end position="668"/>
    </location>
</feature>
<keyword evidence="5" id="KW-1185">Reference proteome</keyword>
<feature type="region of interest" description="Disordered" evidence="2">
    <location>
        <begin position="757"/>
        <end position="846"/>
    </location>
</feature>
<feature type="region of interest" description="Disordered" evidence="2">
    <location>
        <begin position="421"/>
        <end position="450"/>
    </location>
</feature>
<evidence type="ECO:0000256" key="2">
    <source>
        <dbReference type="SAM" id="MobiDB-lite"/>
    </source>
</evidence>
<dbReference type="EMBL" id="QEAP01000431">
    <property type="protein sequence ID" value="TPX66660.1"/>
    <property type="molecule type" value="Genomic_DNA"/>
</dbReference>
<comment type="similarity">
    <text evidence="1">Belongs to the FAM149 family.</text>
</comment>
<dbReference type="Proteomes" id="UP000320333">
    <property type="component" value="Unassembled WGS sequence"/>
</dbReference>
<feature type="compositionally biased region" description="Acidic residues" evidence="2">
    <location>
        <begin position="503"/>
        <end position="523"/>
    </location>
</feature>
<feature type="compositionally biased region" description="Low complexity" evidence="2">
    <location>
        <begin position="602"/>
        <end position="633"/>
    </location>
</feature>